<organism evidence="4">
    <name type="scientific">Hemiselmis andersenii</name>
    <name type="common">Cryptophyte alga</name>
    <dbReference type="NCBI Taxonomy" id="464988"/>
    <lineage>
        <taxon>Eukaryota</taxon>
        <taxon>Cryptophyceae</taxon>
        <taxon>Cryptomonadales</taxon>
        <taxon>Hemiselmidaceae</taxon>
        <taxon>Hemiselmis</taxon>
    </lineage>
</organism>
<evidence type="ECO:0000259" key="3">
    <source>
        <dbReference type="PROSITE" id="PS50102"/>
    </source>
</evidence>
<dbReference type="SUPFAM" id="SSF54928">
    <property type="entry name" value="RNA-binding domain, RBD"/>
    <property type="match status" value="1"/>
</dbReference>
<dbReference type="AlphaFoldDB" id="A0A7S1E1I6"/>
<dbReference type="InterPro" id="IPR000504">
    <property type="entry name" value="RRM_dom"/>
</dbReference>
<feature type="chain" id="PRO_5030691171" description="RRM domain-containing protein" evidence="2">
    <location>
        <begin position="30"/>
        <end position="463"/>
    </location>
</feature>
<accession>A0A7S1E1I6</accession>
<keyword evidence="1" id="KW-0694">RNA-binding</keyword>
<dbReference type="Gene3D" id="3.30.70.330">
    <property type="match status" value="1"/>
</dbReference>
<evidence type="ECO:0000313" key="4">
    <source>
        <dbReference type="EMBL" id="CAD8962040.1"/>
    </source>
</evidence>
<feature type="domain" description="RRM" evidence="3">
    <location>
        <begin position="366"/>
        <end position="447"/>
    </location>
</feature>
<proteinExistence type="predicted"/>
<feature type="signal peptide" evidence="2">
    <location>
        <begin position="1"/>
        <end position="29"/>
    </location>
</feature>
<dbReference type="PROSITE" id="PS50102">
    <property type="entry name" value="RRM"/>
    <property type="match status" value="1"/>
</dbReference>
<gene>
    <name evidence="4" type="ORF">HAND00432_LOCUS15461</name>
</gene>
<reference evidence="4" key="1">
    <citation type="submission" date="2021-01" db="EMBL/GenBank/DDBJ databases">
        <authorList>
            <person name="Corre E."/>
            <person name="Pelletier E."/>
            <person name="Niang G."/>
            <person name="Scheremetjew M."/>
            <person name="Finn R."/>
            <person name="Kale V."/>
            <person name="Holt S."/>
            <person name="Cochrane G."/>
            <person name="Meng A."/>
            <person name="Brown T."/>
            <person name="Cohen L."/>
        </authorList>
    </citation>
    <scope>NUCLEOTIDE SEQUENCE</scope>
    <source>
        <strain evidence="4">CCMP644</strain>
    </source>
</reference>
<dbReference type="InterPro" id="IPR036265">
    <property type="entry name" value="HIT-like_sf"/>
</dbReference>
<name>A0A7S1E1I6_HEMAN</name>
<protein>
    <recommendedName>
        <fullName evidence="3">RRM domain-containing protein</fullName>
    </recommendedName>
</protein>
<evidence type="ECO:0000256" key="2">
    <source>
        <dbReference type="SAM" id="SignalP"/>
    </source>
</evidence>
<dbReference type="InterPro" id="IPR012677">
    <property type="entry name" value="Nucleotide-bd_a/b_plait_sf"/>
</dbReference>
<dbReference type="GO" id="GO:0003723">
    <property type="term" value="F:RNA binding"/>
    <property type="evidence" value="ECO:0007669"/>
    <property type="project" value="UniProtKB-UniRule"/>
</dbReference>
<sequence>MVHVSRAIGERARVASLLLVIVTIGAAEASRLQPSSSPSPSTWPSLRLSRWLSSSTLRGGAQAFLPCLPIPIDGLSLNLGRHHSFAQEPRAASLHDSIELSESRLAILPNPRAYSVKTAGGFCEWVEGSDGERICQFWDGVVKEIEEDMGIRDYHLAILPNSEAVRKELGKPAEGAPFVIMVTHSLRSKRPGPYGGPAQRVCMTCDPSVEVSRGVWGCKGQGEEGGVLASDLHVGGGAPGVVASFDAKGRDMFVVCPSRHRERLGQLSPAETEGLWRSVAGVLREQRMPGGETLGMESVVVNHGSLRTVAHLHAKIWVTPQAFDKARSLWTPKAQRAFALIDSMAGRLGKRPQGWAQAHAPSCGHGALVVDRLPPQAEQGELFEQLLVRCHDFGHVAKLSLRPKLGSPHMVAVVEYEDQKAASHALESFHMSPLGASRRLRCVWAEPCECDEDGECGEESLVG</sequence>
<evidence type="ECO:0000256" key="1">
    <source>
        <dbReference type="PROSITE-ProRule" id="PRU00176"/>
    </source>
</evidence>
<dbReference type="CDD" id="cd00590">
    <property type="entry name" value="RRM_SF"/>
    <property type="match status" value="1"/>
</dbReference>
<dbReference type="Gene3D" id="3.30.428.10">
    <property type="entry name" value="HIT-like"/>
    <property type="match status" value="1"/>
</dbReference>
<dbReference type="InterPro" id="IPR035979">
    <property type="entry name" value="RBD_domain_sf"/>
</dbReference>
<keyword evidence="2" id="KW-0732">Signal</keyword>
<dbReference type="EMBL" id="HBFX01025369">
    <property type="protein sequence ID" value="CAD8962040.1"/>
    <property type="molecule type" value="Transcribed_RNA"/>
</dbReference>